<sequence length="248" mass="29295">MKAVAFSSLFLFLSFWPKLTFAQKDVTHQQLIWYGYFLTLPIDENWSIMAEVQERHFVNPFAQHQLSVRAHLNRKLGKSGWTATTGFASFFQSPNNPRSELDLIEPELRAHVEMAYKQKLNKLTLDHRYRTEARFFHNLNLDETELADGYFFGSFRFRYRIMASYPIWKIKENQLLKVIAGDELMVQAGEKVKYTFDQNRLITGLNFTFSQALNVELAYQKWINQRQTGGYYNRDIVRFTVNHRLGVK</sequence>
<feature type="chain" id="PRO_5046367182" description="DUF2490 domain-containing protein" evidence="1">
    <location>
        <begin position="23"/>
        <end position="248"/>
    </location>
</feature>
<evidence type="ECO:0000313" key="3">
    <source>
        <dbReference type="Proteomes" id="UP001157915"/>
    </source>
</evidence>
<comment type="caution">
    <text evidence="2">The sequence shown here is derived from an EMBL/GenBank/DDBJ whole genome shotgun (WGS) entry which is preliminary data.</text>
</comment>
<evidence type="ECO:0008006" key="4">
    <source>
        <dbReference type="Google" id="ProtNLM"/>
    </source>
</evidence>
<protein>
    <recommendedName>
        <fullName evidence="4">DUF2490 domain-containing protein</fullName>
    </recommendedName>
</protein>
<reference evidence="2 3" key="1">
    <citation type="submission" date="2017-05" db="EMBL/GenBank/DDBJ databases">
        <authorList>
            <person name="Varghese N."/>
            <person name="Submissions S."/>
        </authorList>
    </citation>
    <scope>NUCLEOTIDE SEQUENCE [LARGE SCALE GENOMIC DNA]</scope>
    <source>
        <strain evidence="2 3">DSM 15360</strain>
    </source>
</reference>
<dbReference type="Proteomes" id="UP001157915">
    <property type="component" value="Unassembled WGS sequence"/>
</dbReference>
<dbReference type="RefSeq" id="WP_283412097.1">
    <property type="nucleotide sequence ID" value="NZ_FXUA01000002.1"/>
</dbReference>
<accession>A0ABY1NPC8</accession>
<keyword evidence="3" id="KW-1185">Reference proteome</keyword>
<proteinExistence type="predicted"/>
<dbReference type="Pfam" id="PF10677">
    <property type="entry name" value="DUF2490"/>
    <property type="match status" value="1"/>
</dbReference>
<organism evidence="2 3">
    <name type="scientific">Algoriphagus winogradskyi</name>
    <dbReference type="NCBI Taxonomy" id="237017"/>
    <lineage>
        <taxon>Bacteria</taxon>
        <taxon>Pseudomonadati</taxon>
        <taxon>Bacteroidota</taxon>
        <taxon>Cytophagia</taxon>
        <taxon>Cytophagales</taxon>
        <taxon>Cyclobacteriaceae</taxon>
        <taxon>Algoriphagus</taxon>
    </lineage>
</organism>
<evidence type="ECO:0000256" key="1">
    <source>
        <dbReference type="SAM" id="SignalP"/>
    </source>
</evidence>
<name>A0ABY1NPC8_9BACT</name>
<dbReference type="EMBL" id="FXUA01000002">
    <property type="protein sequence ID" value="SMP14077.1"/>
    <property type="molecule type" value="Genomic_DNA"/>
</dbReference>
<gene>
    <name evidence="2" type="ORF">SAMN06265367_102299</name>
</gene>
<dbReference type="InterPro" id="IPR019619">
    <property type="entry name" value="DUF2490"/>
</dbReference>
<keyword evidence="1" id="KW-0732">Signal</keyword>
<feature type="signal peptide" evidence="1">
    <location>
        <begin position="1"/>
        <end position="22"/>
    </location>
</feature>
<evidence type="ECO:0000313" key="2">
    <source>
        <dbReference type="EMBL" id="SMP14077.1"/>
    </source>
</evidence>